<evidence type="ECO:0000313" key="2">
    <source>
        <dbReference type="EMBL" id="GAA1938025.1"/>
    </source>
</evidence>
<evidence type="ECO:0000256" key="1">
    <source>
        <dbReference type="SAM" id="MobiDB-lite"/>
    </source>
</evidence>
<evidence type="ECO:0000313" key="3">
    <source>
        <dbReference type="Proteomes" id="UP001499954"/>
    </source>
</evidence>
<name>A0ABP5B9N4_9MICO</name>
<accession>A0ABP5B9N4</accession>
<feature type="compositionally biased region" description="Gly residues" evidence="1">
    <location>
        <begin position="210"/>
        <end position="222"/>
    </location>
</feature>
<protein>
    <submittedName>
        <fullName evidence="2">Uncharacterized protein</fullName>
    </submittedName>
</protein>
<dbReference type="EMBL" id="BAAAMK010000001">
    <property type="protein sequence ID" value="GAA1938025.1"/>
    <property type="molecule type" value="Genomic_DNA"/>
</dbReference>
<gene>
    <name evidence="2" type="ORF">GCM10009717_00560</name>
</gene>
<organism evidence="2 3">
    <name type="scientific">Agromyces allii</name>
    <dbReference type="NCBI Taxonomy" id="393607"/>
    <lineage>
        <taxon>Bacteria</taxon>
        <taxon>Bacillati</taxon>
        <taxon>Actinomycetota</taxon>
        <taxon>Actinomycetes</taxon>
        <taxon>Micrococcales</taxon>
        <taxon>Microbacteriaceae</taxon>
        <taxon>Agromyces</taxon>
    </lineage>
</organism>
<sequence>MPHSYPLHSEVEARCLCCESVQPFVFASPTDQVVCTHCRRHLGDEKAERRDREHVALWRSIVEARDAAAADARTAADEAATEAAATIASLTAEREQLRAGAIDGSGETGAALRRDLEGELVRRAERATELTNRRLDRAMVALWQVQAFHHPDARKPGACSCGKPLPACPESRILEGVRQEMRDWETRNLALLRDGKRHGLPPEHPEVAGAGAGARGGAGGGPAQAAAVRRPGVGGR</sequence>
<proteinExistence type="predicted"/>
<comment type="caution">
    <text evidence="2">The sequence shown here is derived from an EMBL/GenBank/DDBJ whole genome shotgun (WGS) entry which is preliminary data.</text>
</comment>
<feature type="region of interest" description="Disordered" evidence="1">
    <location>
        <begin position="195"/>
        <end position="236"/>
    </location>
</feature>
<feature type="compositionally biased region" description="Low complexity" evidence="1">
    <location>
        <begin position="223"/>
        <end position="236"/>
    </location>
</feature>
<keyword evidence="3" id="KW-1185">Reference proteome</keyword>
<dbReference type="Proteomes" id="UP001499954">
    <property type="component" value="Unassembled WGS sequence"/>
</dbReference>
<reference evidence="3" key="1">
    <citation type="journal article" date="2019" name="Int. J. Syst. Evol. Microbiol.">
        <title>The Global Catalogue of Microorganisms (GCM) 10K type strain sequencing project: providing services to taxonomists for standard genome sequencing and annotation.</title>
        <authorList>
            <consortium name="The Broad Institute Genomics Platform"/>
            <consortium name="The Broad Institute Genome Sequencing Center for Infectious Disease"/>
            <person name="Wu L."/>
            <person name="Ma J."/>
        </authorList>
    </citation>
    <scope>NUCLEOTIDE SEQUENCE [LARGE SCALE GENOMIC DNA]</scope>
    <source>
        <strain evidence="3">JCM 13584</strain>
    </source>
</reference>